<dbReference type="AlphaFoldDB" id="R4YJA6"/>
<dbReference type="STRING" id="698738.OLEAN_C01200"/>
<dbReference type="KEGG" id="oai:OLEAN_C01200"/>
<evidence type="ECO:0000313" key="1">
    <source>
        <dbReference type="EMBL" id="CCK74296.1"/>
    </source>
</evidence>
<proteinExistence type="predicted"/>
<protein>
    <submittedName>
        <fullName evidence="1">Uncharacterized protein</fullName>
    </submittedName>
</protein>
<dbReference type="PATRIC" id="fig|698738.3.peg.121"/>
<sequence>MDKALQSAQKGQYLDAEKSMATALTPTGVDRLLYHMELAVLKHLQGQYLESNQFLEIAEKIAEDLEVISASNAIAAFMTNPRNGDYSGADFEKVFINYYKTLNYMALSNAAVTKNDRLDAIENARIESRRLGIRLNALNSDKGTYAEKKDEDDQIFSQILDVFSRLQGNLIDEGELEYRDDAMAHYLTGITYETNAEYDNARISYQKAATAYEQGYAKQFELGSGMTSQAWFDTVRMMRKAGGYNSEWPRLAKKKLSSMERKQLAEYDDKAQLVVIEHVGIVPQRKEMNVQLTADAANRSLILRPYYSSVKSHREKLAWFYLVYADKSLANLMVHYRNNDFMNFILNDFQKTIYFAGAWDVVSELGFIEAIGTGLRITVPYYSPLENKPGASFTKVAGQKYSMKPAANPAAMGLNEQLLNANGDIQLALARGVFKALTTQKAAELAGGQLGGFLAAVGKVASQLSDAAETRNWLMLPYEVRITRIPLDAGSYDIEINSEVLKGKPLITQTQQVVLQEDELQIVQVRSMPYLNHAALSPQENKAQKTVALIEQ</sequence>
<dbReference type="HOGENOM" id="CLU_035715_3_0_6"/>
<dbReference type="Proteomes" id="UP000032749">
    <property type="component" value="Chromosome"/>
</dbReference>
<accession>R4YJA6</accession>
<evidence type="ECO:0000313" key="2">
    <source>
        <dbReference type="Proteomes" id="UP000032749"/>
    </source>
</evidence>
<dbReference type="EMBL" id="FO203512">
    <property type="protein sequence ID" value="CCK74296.1"/>
    <property type="molecule type" value="Genomic_DNA"/>
</dbReference>
<reference evidence="1 2" key="1">
    <citation type="journal article" date="2013" name="Nat. Commun.">
        <title>Genome sequence and functional genomic analysis of the oil-degrading bacterium Oleispira antarctica.</title>
        <authorList>
            <person name="Kube M."/>
            <person name="Chernikova T.N."/>
            <person name="Al-Ramahi Y."/>
            <person name="Beloqui A."/>
            <person name="Lopez-Cortez N."/>
            <person name="Guazzaroni M.E."/>
            <person name="Heipieper H.J."/>
            <person name="Klages S."/>
            <person name="Kotsyurbenko O.R."/>
            <person name="Langer I."/>
            <person name="Nechitaylo T.Y."/>
            <person name="Lunsdorf H."/>
            <person name="Fernandez M."/>
            <person name="Juarez S."/>
            <person name="Ciordia S."/>
            <person name="Singer A."/>
            <person name="Kagan O."/>
            <person name="Egorova O."/>
            <person name="Petit P.A."/>
            <person name="Stogios P."/>
            <person name="Kim Y."/>
            <person name="Tchigvintsev A."/>
            <person name="Flick R."/>
            <person name="Denaro R."/>
            <person name="Genovese M."/>
            <person name="Albar J.P."/>
            <person name="Reva O.N."/>
            <person name="Martinez-Gomariz M."/>
            <person name="Tran H."/>
            <person name="Ferrer M."/>
            <person name="Savchenko A."/>
            <person name="Yakunin A.F."/>
            <person name="Yakimov M.M."/>
            <person name="Golyshina O.V."/>
            <person name="Reinhardt R."/>
            <person name="Golyshin P.N."/>
        </authorList>
    </citation>
    <scope>NUCLEOTIDE SEQUENCE [LARGE SCALE GENOMIC DNA]</scope>
</reference>
<gene>
    <name evidence="1" type="ORF">OLEAN_C01200</name>
</gene>
<organism evidence="1 2">
    <name type="scientific">Oleispira antarctica RB-8</name>
    <dbReference type="NCBI Taxonomy" id="698738"/>
    <lineage>
        <taxon>Bacteria</taxon>
        <taxon>Pseudomonadati</taxon>
        <taxon>Pseudomonadota</taxon>
        <taxon>Gammaproteobacteria</taxon>
        <taxon>Oceanospirillales</taxon>
        <taxon>Oceanospirillaceae</taxon>
        <taxon>Oleispira</taxon>
    </lineage>
</organism>
<keyword evidence="2" id="KW-1185">Reference proteome</keyword>
<name>R4YJA6_OLEAN</name>